<dbReference type="Proteomes" id="UP001202248">
    <property type="component" value="Unassembled WGS sequence"/>
</dbReference>
<dbReference type="SUPFAM" id="SSF49464">
    <property type="entry name" value="Carboxypeptidase regulatory domain-like"/>
    <property type="match status" value="1"/>
</dbReference>
<dbReference type="InterPro" id="IPR008969">
    <property type="entry name" value="CarboxyPept-like_regulatory"/>
</dbReference>
<protein>
    <submittedName>
        <fullName evidence="1">Carboxypeptidase-like regulatory domain-containing protein</fullName>
    </submittedName>
</protein>
<dbReference type="InterPro" id="IPR037066">
    <property type="entry name" value="Plug_dom_sf"/>
</dbReference>
<dbReference type="Gene3D" id="2.60.40.1120">
    <property type="entry name" value="Carboxypeptidase-like, regulatory domain"/>
    <property type="match status" value="1"/>
</dbReference>
<dbReference type="Gene3D" id="2.170.130.10">
    <property type="entry name" value="TonB-dependent receptor, plug domain"/>
    <property type="match status" value="1"/>
</dbReference>
<sequence length="109" mass="11751">MESGDYNLSVTFVGYATATKSATVTSGNVTTVDIQLTPEIQNIEEVVVIGYGTAKRKDVTGAVVTINEKNFNKGIVTNPDQLIQGKTPGIMIINNTGQPRRGNNRTHTR</sequence>
<accession>A0ABS9SEY5</accession>
<name>A0ABS9SEY5_9BACT</name>
<keyword evidence="2" id="KW-1185">Reference proteome</keyword>
<dbReference type="RefSeq" id="WP_240826154.1">
    <property type="nucleotide sequence ID" value="NZ_JAKWBL010000001.1"/>
</dbReference>
<proteinExistence type="predicted"/>
<comment type="caution">
    <text evidence="1">The sequence shown here is derived from an EMBL/GenBank/DDBJ whole genome shotgun (WGS) entry which is preliminary data.</text>
</comment>
<reference evidence="1 2" key="1">
    <citation type="submission" date="2022-02" db="EMBL/GenBank/DDBJ databases">
        <authorList>
            <person name="Min J."/>
        </authorList>
    </citation>
    <scope>NUCLEOTIDE SEQUENCE [LARGE SCALE GENOMIC DNA]</scope>
    <source>
        <strain evidence="1 2">GR10-1</strain>
    </source>
</reference>
<dbReference type="SUPFAM" id="SSF56935">
    <property type="entry name" value="Porins"/>
    <property type="match status" value="1"/>
</dbReference>
<dbReference type="EMBL" id="JAKWBL010000001">
    <property type="protein sequence ID" value="MCH5596734.1"/>
    <property type="molecule type" value="Genomic_DNA"/>
</dbReference>
<evidence type="ECO:0000313" key="1">
    <source>
        <dbReference type="EMBL" id="MCH5596734.1"/>
    </source>
</evidence>
<dbReference type="Pfam" id="PF13715">
    <property type="entry name" value="CarbopepD_reg_2"/>
    <property type="match status" value="1"/>
</dbReference>
<organism evidence="1 2">
    <name type="scientific">Niabella ginsengisoli</name>
    <dbReference type="NCBI Taxonomy" id="522298"/>
    <lineage>
        <taxon>Bacteria</taxon>
        <taxon>Pseudomonadati</taxon>
        <taxon>Bacteroidota</taxon>
        <taxon>Chitinophagia</taxon>
        <taxon>Chitinophagales</taxon>
        <taxon>Chitinophagaceae</taxon>
        <taxon>Niabella</taxon>
    </lineage>
</organism>
<evidence type="ECO:0000313" key="2">
    <source>
        <dbReference type="Proteomes" id="UP001202248"/>
    </source>
</evidence>
<gene>
    <name evidence="1" type="ORF">MKP09_01750</name>
</gene>